<proteinExistence type="predicted"/>
<evidence type="ECO:0000256" key="1">
    <source>
        <dbReference type="SAM" id="MobiDB-lite"/>
    </source>
</evidence>
<protein>
    <submittedName>
        <fullName evidence="2">Uncharacterized protein</fullName>
    </submittedName>
</protein>
<name>A0ABD0JXT3_9CAEN</name>
<gene>
    <name evidence="2" type="ORF">BaRGS_00029306</name>
</gene>
<keyword evidence="3" id="KW-1185">Reference proteome</keyword>
<dbReference type="EMBL" id="JACVVK020000302">
    <property type="protein sequence ID" value="KAK7479490.1"/>
    <property type="molecule type" value="Genomic_DNA"/>
</dbReference>
<evidence type="ECO:0000313" key="3">
    <source>
        <dbReference type="Proteomes" id="UP001519460"/>
    </source>
</evidence>
<organism evidence="2 3">
    <name type="scientific">Batillaria attramentaria</name>
    <dbReference type="NCBI Taxonomy" id="370345"/>
    <lineage>
        <taxon>Eukaryota</taxon>
        <taxon>Metazoa</taxon>
        <taxon>Spiralia</taxon>
        <taxon>Lophotrochozoa</taxon>
        <taxon>Mollusca</taxon>
        <taxon>Gastropoda</taxon>
        <taxon>Caenogastropoda</taxon>
        <taxon>Sorbeoconcha</taxon>
        <taxon>Cerithioidea</taxon>
        <taxon>Batillariidae</taxon>
        <taxon>Batillaria</taxon>
    </lineage>
</organism>
<dbReference type="Proteomes" id="UP001519460">
    <property type="component" value="Unassembled WGS sequence"/>
</dbReference>
<comment type="caution">
    <text evidence="2">The sequence shown here is derived from an EMBL/GenBank/DDBJ whole genome shotgun (WGS) entry which is preliminary data.</text>
</comment>
<feature type="region of interest" description="Disordered" evidence="1">
    <location>
        <begin position="83"/>
        <end position="137"/>
    </location>
</feature>
<evidence type="ECO:0000313" key="2">
    <source>
        <dbReference type="EMBL" id="KAK7479490.1"/>
    </source>
</evidence>
<reference evidence="2 3" key="1">
    <citation type="journal article" date="2023" name="Sci. Data">
        <title>Genome assembly of the Korean intertidal mud-creeper Batillaria attramentaria.</title>
        <authorList>
            <person name="Patra A.K."/>
            <person name="Ho P.T."/>
            <person name="Jun S."/>
            <person name="Lee S.J."/>
            <person name="Kim Y."/>
            <person name="Won Y.J."/>
        </authorList>
    </citation>
    <scope>NUCLEOTIDE SEQUENCE [LARGE SCALE GENOMIC DNA]</scope>
    <source>
        <strain evidence="2">Wonlab-2016</strain>
    </source>
</reference>
<dbReference type="AlphaFoldDB" id="A0ABD0JXT3"/>
<accession>A0ABD0JXT3</accession>
<sequence length="306" mass="34701">MDSELKKTSVRANRLEKKRFEMTMSAFESAKRNVAVDMKKSQLDFTRRLKRYKDRQREIMTSRSQEASGNMEEFVLKQLTRRSHMHRAVRPQTSPMSYFRHRGSAPEENNSSERNAGSDVVSGDSSSGGGGETGRSSMIGVVDTLHGTQDDDEDEDFAKLSHCRRSKIDLRPCTAWSVASNRHGGKAEAGNRSAPNMRLLQLRGGSLGTPARQVRYLDDEEIEERCMFYRFLLDGYRQLEHERLELLNGRVDEFCGKKRQSSCPRLVGVGLVSLPKNVPPILRHALSARVSRTDAGSQQLQRMKIH</sequence>